<dbReference type="InterPro" id="IPR036412">
    <property type="entry name" value="HAD-like_sf"/>
</dbReference>
<comment type="caution">
    <text evidence="2">The sequence shown here is derived from an EMBL/GenBank/DDBJ whole genome shotgun (WGS) entry which is preliminary data.</text>
</comment>
<dbReference type="SFLD" id="SFLDS00003">
    <property type="entry name" value="Haloacid_Dehalogenase"/>
    <property type="match status" value="1"/>
</dbReference>
<evidence type="ECO:0000256" key="1">
    <source>
        <dbReference type="ARBA" id="ARBA00022801"/>
    </source>
</evidence>
<sequence>MALISFDLDGVLQKNPFRLGRPDGVFAHIARELAPYVSEADPERAVLGRIVAEHRRRLAEGDMVGAHDWDGIALAVAREVGYPGRIDVPGLVEHYCQVDGLISSYPGAAECLDALLARGHVLVSVTNGFRRYQEPVQRALGLLHRFTALVTPDAAGAGKPQPGIYRAAEGYGPGPYVHVGDVLPHDVAGAKAAGWQAVYVVQPGAPGYTEMPEALLRLPPWERPAAGRDWLEERLAIDRRWHTHPHCELDDCMPDAIVHSLLEVPAAVDHMVAGGAK</sequence>
<dbReference type="Gene3D" id="1.20.120.1600">
    <property type="match status" value="1"/>
</dbReference>
<dbReference type="SFLD" id="SFLDG01129">
    <property type="entry name" value="C1.5:_HAD__Beta-PGM__Phosphata"/>
    <property type="match status" value="1"/>
</dbReference>
<evidence type="ECO:0000313" key="2">
    <source>
        <dbReference type="EMBL" id="MBP2017543.1"/>
    </source>
</evidence>
<dbReference type="PANTHER" id="PTHR43316">
    <property type="entry name" value="HYDROLASE, HALOACID DELAHOGENASE-RELATED"/>
    <property type="match status" value="1"/>
</dbReference>
<gene>
    <name evidence="2" type="ORF">J2Z79_000926</name>
</gene>
<organism evidence="2 3">
    <name type="scientific">Symbiobacterium terraclitae</name>
    <dbReference type="NCBI Taxonomy" id="557451"/>
    <lineage>
        <taxon>Bacteria</taxon>
        <taxon>Bacillati</taxon>
        <taxon>Bacillota</taxon>
        <taxon>Clostridia</taxon>
        <taxon>Eubacteriales</taxon>
        <taxon>Symbiobacteriaceae</taxon>
        <taxon>Symbiobacterium</taxon>
    </lineage>
</organism>
<dbReference type="SUPFAM" id="SSF56784">
    <property type="entry name" value="HAD-like"/>
    <property type="match status" value="1"/>
</dbReference>
<dbReference type="InterPro" id="IPR051540">
    <property type="entry name" value="S-2-haloacid_dehalogenase"/>
</dbReference>
<dbReference type="NCBIfam" id="TIGR01549">
    <property type="entry name" value="HAD-SF-IA-v1"/>
    <property type="match status" value="1"/>
</dbReference>
<protein>
    <submittedName>
        <fullName evidence="2">FMN phosphatase YigB (HAD superfamily)</fullName>
    </submittedName>
</protein>
<dbReference type="Proteomes" id="UP001519289">
    <property type="component" value="Unassembled WGS sequence"/>
</dbReference>
<evidence type="ECO:0000313" key="3">
    <source>
        <dbReference type="Proteomes" id="UP001519289"/>
    </source>
</evidence>
<dbReference type="RefSeq" id="WP_209465684.1">
    <property type="nucleotide sequence ID" value="NZ_JAGGLG010000005.1"/>
</dbReference>
<reference evidence="2 3" key="1">
    <citation type="submission" date="2021-03" db="EMBL/GenBank/DDBJ databases">
        <title>Genomic Encyclopedia of Type Strains, Phase IV (KMG-IV): sequencing the most valuable type-strain genomes for metagenomic binning, comparative biology and taxonomic classification.</title>
        <authorList>
            <person name="Goeker M."/>
        </authorList>
    </citation>
    <scope>NUCLEOTIDE SEQUENCE [LARGE SCALE GENOMIC DNA]</scope>
    <source>
        <strain evidence="2 3">DSM 27138</strain>
    </source>
</reference>
<keyword evidence="1" id="KW-0378">Hydrolase</keyword>
<proteinExistence type="predicted"/>
<dbReference type="EMBL" id="JAGGLG010000005">
    <property type="protein sequence ID" value="MBP2017543.1"/>
    <property type="molecule type" value="Genomic_DNA"/>
</dbReference>
<dbReference type="InterPro" id="IPR006439">
    <property type="entry name" value="HAD-SF_hydro_IA"/>
</dbReference>
<keyword evidence="3" id="KW-1185">Reference proteome</keyword>
<dbReference type="InterPro" id="IPR023214">
    <property type="entry name" value="HAD_sf"/>
</dbReference>
<dbReference type="Gene3D" id="3.40.50.1000">
    <property type="entry name" value="HAD superfamily/HAD-like"/>
    <property type="match status" value="1"/>
</dbReference>
<dbReference type="PANTHER" id="PTHR43316:SF8">
    <property type="entry name" value="HAD FAMILY HYDROLASE"/>
    <property type="match status" value="1"/>
</dbReference>
<accession>A0ABS4JPT3</accession>
<dbReference type="Pfam" id="PF00702">
    <property type="entry name" value="Hydrolase"/>
    <property type="match status" value="1"/>
</dbReference>
<name>A0ABS4JPT3_9FIRM</name>